<name>A0A3B0SNE7_9ZZZZ</name>
<gene>
    <name evidence="3" type="ORF">MNBD_ALPHA05-2549</name>
</gene>
<proteinExistence type="predicted"/>
<protein>
    <recommendedName>
        <fullName evidence="4">Lipopolysaccharide export system protein LptC</fullName>
    </recommendedName>
</protein>
<sequence length="256" mass="27594">MTAADTSQLGDTAQGQPPPRRKRLESLPTRARTTGQSAAARSRLIKRLRVALPTLAVILIGAFIFNTQSNQVDDAFLQDFEDIAAATDELRMANPRFAGVDGGGNPFEITALSAKQDPARQDVVELDRPRAIQGAADEKTTVTAQHGVYQSDANILELTDGVRVEHELAAGTFVLRAPGATVQIKDQTVASNAGVGGEGPDGETLKADRMMVFNAEKRIVFEGNVSMRIYPNSARDLQKPEDSVAAEQKKPKDEKI</sequence>
<keyword evidence="2" id="KW-1133">Transmembrane helix</keyword>
<feature type="compositionally biased region" description="Polar residues" evidence="1">
    <location>
        <begin position="1"/>
        <end position="15"/>
    </location>
</feature>
<dbReference type="InterPro" id="IPR010664">
    <property type="entry name" value="LipoPS_assembly_LptC-rel"/>
</dbReference>
<reference evidence="3" key="1">
    <citation type="submission" date="2018-06" db="EMBL/GenBank/DDBJ databases">
        <authorList>
            <person name="Zhirakovskaya E."/>
        </authorList>
    </citation>
    <scope>NUCLEOTIDE SEQUENCE</scope>
</reference>
<evidence type="ECO:0000256" key="1">
    <source>
        <dbReference type="SAM" id="MobiDB-lite"/>
    </source>
</evidence>
<evidence type="ECO:0008006" key="4">
    <source>
        <dbReference type="Google" id="ProtNLM"/>
    </source>
</evidence>
<dbReference type="EMBL" id="UOEH01000367">
    <property type="protein sequence ID" value="VAW02517.1"/>
    <property type="molecule type" value="Genomic_DNA"/>
</dbReference>
<keyword evidence="2" id="KW-0812">Transmembrane</keyword>
<evidence type="ECO:0000256" key="2">
    <source>
        <dbReference type="SAM" id="Phobius"/>
    </source>
</evidence>
<feature type="region of interest" description="Disordered" evidence="1">
    <location>
        <begin position="232"/>
        <end position="256"/>
    </location>
</feature>
<accession>A0A3B0SNE7</accession>
<evidence type="ECO:0000313" key="3">
    <source>
        <dbReference type="EMBL" id="VAW02517.1"/>
    </source>
</evidence>
<dbReference type="Gene3D" id="2.60.450.10">
    <property type="entry name" value="Lipopolysaccharide (LPS) transport protein A like domain"/>
    <property type="match status" value="1"/>
</dbReference>
<dbReference type="Pfam" id="PF06835">
    <property type="entry name" value="LptC"/>
    <property type="match status" value="1"/>
</dbReference>
<organism evidence="3">
    <name type="scientific">hydrothermal vent metagenome</name>
    <dbReference type="NCBI Taxonomy" id="652676"/>
    <lineage>
        <taxon>unclassified sequences</taxon>
        <taxon>metagenomes</taxon>
        <taxon>ecological metagenomes</taxon>
    </lineage>
</organism>
<feature type="transmembrane region" description="Helical" evidence="2">
    <location>
        <begin position="48"/>
        <end position="65"/>
    </location>
</feature>
<dbReference type="AlphaFoldDB" id="A0A3B0SNE7"/>
<feature type="region of interest" description="Disordered" evidence="1">
    <location>
        <begin position="1"/>
        <end position="38"/>
    </location>
</feature>
<keyword evidence="2" id="KW-0472">Membrane</keyword>
<feature type="compositionally biased region" description="Basic and acidic residues" evidence="1">
    <location>
        <begin position="236"/>
        <end position="256"/>
    </location>
</feature>